<evidence type="ECO:0000313" key="2">
    <source>
        <dbReference type="EMBL" id="NNG21838.1"/>
    </source>
</evidence>
<keyword evidence="1" id="KW-0812">Transmembrane</keyword>
<name>A0A7Y2NY96_9BURK</name>
<reference evidence="2 3" key="1">
    <citation type="submission" date="2020-04" db="EMBL/GenBank/DDBJ databases">
        <title>Massilia sp. nov., a cold adapted bacteria isolated from Arctic soil.</title>
        <authorList>
            <person name="Son J."/>
            <person name="Ka J.-O."/>
        </authorList>
    </citation>
    <scope>NUCLEOTIDE SEQUENCE [LARGE SCALE GENOMIC DNA]</scope>
    <source>
        <strain evidence="2 3">ML15P13</strain>
    </source>
</reference>
<feature type="transmembrane region" description="Helical" evidence="1">
    <location>
        <begin position="52"/>
        <end position="74"/>
    </location>
</feature>
<feature type="transmembrane region" description="Helical" evidence="1">
    <location>
        <begin position="12"/>
        <end position="40"/>
    </location>
</feature>
<accession>A0A7Y2NY96</accession>
<proteinExistence type="predicted"/>
<dbReference type="Proteomes" id="UP000533905">
    <property type="component" value="Unassembled WGS sequence"/>
</dbReference>
<evidence type="ECO:0000313" key="3">
    <source>
        <dbReference type="Proteomes" id="UP000533905"/>
    </source>
</evidence>
<dbReference type="Pfam" id="PF14373">
    <property type="entry name" value="Imm_superinfect"/>
    <property type="match status" value="1"/>
</dbReference>
<dbReference type="AlphaFoldDB" id="A0A7Y2NY96"/>
<dbReference type="RefSeq" id="WP_171080677.1">
    <property type="nucleotide sequence ID" value="NZ_JABAIV010000001.1"/>
</dbReference>
<keyword evidence="1" id="KW-1133">Transmembrane helix</keyword>
<keyword evidence="3" id="KW-1185">Reference proteome</keyword>
<protein>
    <submittedName>
        <fullName evidence="2">Superinfection immunity protein</fullName>
    </submittedName>
</protein>
<dbReference type="EMBL" id="JABAIV010000001">
    <property type="protein sequence ID" value="NNG21838.1"/>
    <property type="molecule type" value="Genomic_DNA"/>
</dbReference>
<organism evidence="2 3">
    <name type="scientific">Telluria aromaticivorans</name>
    <dbReference type="NCBI Taxonomy" id="2725995"/>
    <lineage>
        <taxon>Bacteria</taxon>
        <taxon>Pseudomonadati</taxon>
        <taxon>Pseudomonadota</taxon>
        <taxon>Betaproteobacteria</taxon>
        <taxon>Burkholderiales</taxon>
        <taxon>Oxalobacteraceae</taxon>
        <taxon>Telluria group</taxon>
        <taxon>Telluria</taxon>
    </lineage>
</organism>
<comment type="caution">
    <text evidence="2">The sequence shown here is derived from an EMBL/GenBank/DDBJ whole genome shotgun (WGS) entry which is preliminary data.</text>
</comment>
<gene>
    <name evidence="2" type="ORF">HGB41_02295</name>
</gene>
<evidence type="ECO:0000256" key="1">
    <source>
        <dbReference type="SAM" id="Phobius"/>
    </source>
</evidence>
<dbReference type="InterPro" id="IPR016410">
    <property type="entry name" value="Phage_imm"/>
</dbReference>
<keyword evidence="1" id="KW-0472">Membrane</keyword>
<sequence>MLALFRISVFLLAALGMLLFHIVAIALGSALYIYLLPGVLALKRNYSGADRIFIACALTGWTVIGWIVTLGFALTLPVALENPTDEYAATRR</sequence>